<dbReference type="Gene3D" id="3.40.50.720">
    <property type="entry name" value="NAD(P)-binding Rossmann-like Domain"/>
    <property type="match status" value="1"/>
</dbReference>
<dbReference type="InterPro" id="IPR045851">
    <property type="entry name" value="AMP-bd_C_sf"/>
</dbReference>
<dbReference type="Gene3D" id="3.30.300.30">
    <property type="match status" value="2"/>
</dbReference>
<dbReference type="InterPro" id="IPR036736">
    <property type="entry name" value="ACP-like_sf"/>
</dbReference>
<dbReference type="InterPro" id="IPR023213">
    <property type="entry name" value="CAT-like_dom_sf"/>
</dbReference>
<dbReference type="Pfam" id="PF00550">
    <property type="entry name" value="PP-binding"/>
    <property type="match status" value="2"/>
</dbReference>
<reference evidence="6 7" key="1">
    <citation type="submission" date="2020-08" db="EMBL/GenBank/DDBJ databases">
        <title>Genomic Encyclopedia of Type Strains, Phase IV (KMG-IV): sequencing the most valuable type-strain genomes for metagenomic binning, comparative biology and taxonomic classification.</title>
        <authorList>
            <person name="Goeker M."/>
        </authorList>
    </citation>
    <scope>NUCLEOTIDE SEQUENCE [LARGE SCALE GENOMIC DNA]</scope>
    <source>
        <strain evidence="6 7">DSM 24661</strain>
    </source>
</reference>
<dbReference type="EMBL" id="JACHFH010000015">
    <property type="protein sequence ID" value="MBB5336290.1"/>
    <property type="molecule type" value="Genomic_DNA"/>
</dbReference>
<dbReference type="GO" id="GO:0043041">
    <property type="term" value="P:amino acid activation for nonribosomal peptide biosynthetic process"/>
    <property type="evidence" value="ECO:0007669"/>
    <property type="project" value="TreeGrafter"/>
</dbReference>
<dbReference type="SUPFAM" id="SSF52777">
    <property type="entry name" value="CoA-dependent acyltransferases"/>
    <property type="match status" value="2"/>
</dbReference>
<dbReference type="GO" id="GO:0008610">
    <property type="term" value="P:lipid biosynthetic process"/>
    <property type="evidence" value="ECO:0007669"/>
    <property type="project" value="UniProtKB-ARBA"/>
</dbReference>
<dbReference type="InterPro" id="IPR000873">
    <property type="entry name" value="AMP-dep_synth/lig_dom"/>
</dbReference>
<sequence>MEEKKYGKLKEIISNEDMKFYADCNTNKYTCDPNQTIVSLFRTQAAKYPQNIAVVFKNKQLTYKQLDDITDKLASYIFSLGLGKEDVVSILINRSEYMPVTGLGTAKAGAAYQPLDPSYPAERLNFMMQDAKAKLLIADENLLPIIKDYNGPVLLTKNIGNLPNSKVPVIPQIHDLFILLYTSGSTGIPKGCMIEHGNLLAFCQDHMKRFNLAENCAVAAYASFGFDANMLDMYPTLLAGAVLHIIPEDMRLELEKLNSYFNDNHITHSFMTTQVGRQFAVDIKDNHSLRYLMVGGETLVPLKPPANYRFFNMYGPTECTIISTVFEVDKFYDNVPIGKPLANMNFYILDKRGERVPVGEEGELYLAGPQVSRGYLNRPDKNEQAYKKNPFSNEPEYARMYYTGDVVRLLADGNIEFIGRQDSQVKVRGFRIELSEIEQVIREFPDISDATVIAKQAPAGGQMVLAYIVAGKKISIDDLHAFIAEQKPPYMVPAATMQIDKIPLNPNMKVDKRKLPEMSFTTQDNNRPCTQLENDLMKIIADIIGVPQIPIDMPIINAGLTSLSAIKLAGQILKNYNCSIDVKALLQGASLISIENIIVNELLQKKTVTDKIKPQQKYCPLTQTQLGIYLECMKENGSDAYNIPLLIRLPQMIDILRLKTAIRQAIDCHPIFYSIITTDAVGDVYMKAQKDFTWAIEDVEISEAVMPPKLTAFSLKEKALFRVRILQTEKALYLMLEVHHIIADGESVMRLLDEINRAYDGYVLEAETYTAFDLAIDEAAARNSDELVVAKAYYDSVFKGVAVDSLPAADIWGKESFLCRSRHAVMIQPDKIKMLCNDYNVTPNVLFTGIFGIILARFMGTDEALFTTIYNGRTDPRTFNMVGMLVKTLPVYAAMSLATSVKEYMQLLRGQLDDSKSNDIYSFAEISRNYNISSDILFAYQGEMLTGIKLGGASVVPEQLDLTKAMAAISVEVFQREDDFEILVEYDGAKYSAGFMESFADAYRMGIMSIFNAQIISDIKLLSPEGLKKLQEMHNTYWPVEERPAYRLLQDSAAKYPERIAAIAAGEVMTYDELNRAANRLGRSLRQTGLGTEKIAGVMLERSSLVYIARQGVLKAGGAFLPIDPQYPDERISFILQDSQAGHLIVSRAVYDNRKEFLNELNINIHFVDEPDRSISDENLDIDVLPQALAYCIYTSGSTGKPKGVMLTQQNLVNFVDNNPKNHEIVGYTKYGKVSLALAAITFDVSIMEEFIPLANGLTICMATEEEIHNPLALEKLCRDNNVDIMTCTPSFLLNIIDIPAMLPIIKQIKSIDLGAESFPAALYEKLRMINSTVYIMNGYGPTETTISCTMAVINSAEHITIGIPNTNVKVVMVDENNEPLPIGALGEMVILGAGVGRGYINREEQTKKSFIRLWEMPAYKSGDLARILVNGEIEFHGRTDNQVKLRGLRVELGEIEAVLNTFPQIKSSIVVMKNNDGEDFLAAYFTAAETIDKKDLTAHLAAALTHYMVPGVLVQLEEFPLTANGKIDKKQLPDVECNIVKRSYEAPQNSVEAKFCDIFAEVLKQDKIGINDDFFALGGTSLSASKVAMAAMNEGYPIVYSDIFQYTTPRRLAMRSLANNNETTAAVIDKEIVDYDYNLLQSILNYNSLEYVNEIKAQSLGNLVLIGATGFLGIHVLKQYLQQENGIVYCLIRKGKRASVEKRLATMLMYYFDDTYEQMMGNRIKCVDGDLTDENSLQQLADLPFTTMINCAASVKHFSHDDSLERINVQGVRNLIALCQQLNKRLIQISTVSVAGEGKNELPPSNKRIAENELYFGQLLDNAYVHTKFMAERYMLEAIKNGLDGKIMRVGNLMSRNSDGEFQINFHTNAFMRRLQGYRALGKFPLGLMDAPAEFSPIDSTAGAILQLSAVKSEFTVFHPYNNHQIFMSDVIASMNRHGFVIEIVDDEKFNECLHIAMQDVKLSKAAAGLIAYMEHDGDTRYEIEAVNKFTIEALYRLNYLWPITSLGYLDKSISMLEQLGFFDN</sequence>
<dbReference type="NCBIfam" id="TIGR01733">
    <property type="entry name" value="AA-adenyl-dom"/>
    <property type="match status" value="2"/>
</dbReference>
<dbReference type="RefSeq" id="WP_183861104.1">
    <property type="nucleotide sequence ID" value="NZ_JACHFH010000015.1"/>
</dbReference>
<dbReference type="InterPro" id="IPR013120">
    <property type="entry name" value="FAR_NAD-bd"/>
</dbReference>
<dbReference type="Pfam" id="PF13193">
    <property type="entry name" value="AMP-binding_C"/>
    <property type="match status" value="2"/>
</dbReference>
<dbReference type="GO" id="GO:0044550">
    <property type="term" value="P:secondary metabolite biosynthetic process"/>
    <property type="evidence" value="ECO:0007669"/>
    <property type="project" value="TreeGrafter"/>
</dbReference>
<dbReference type="InterPro" id="IPR010071">
    <property type="entry name" value="AA_adenyl_dom"/>
</dbReference>
<dbReference type="Gene3D" id="3.30.559.10">
    <property type="entry name" value="Chloramphenicol acetyltransferase-like domain"/>
    <property type="match status" value="1"/>
</dbReference>
<evidence type="ECO:0000256" key="3">
    <source>
        <dbReference type="ARBA" id="ARBA00022553"/>
    </source>
</evidence>
<keyword evidence="2" id="KW-0596">Phosphopantetheine</keyword>
<evidence type="ECO:0000313" key="7">
    <source>
        <dbReference type="Proteomes" id="UP000559117"/>
    </source>
</evidence>
<dbReference type="SUPFAM" id="SSF56801">
    <property type="entry name" value="Acetyl-CoA synthetase-like"/>
    <property type="match status" value="2"/>
</dbReference>
<dbReference type="SUPFAM" id="SSF51735">
    <property type="entry name" value="NAD(P)-binding Rossmann-fold domains"/>
    <property type="match status" value="1"/>
</dbReference>
<evidence type="ECO:0000256" key="4">
    <source>
        <dbReference type="ARBA" id="ARBA00022598"/>
    </source>
</evidence>
<dbReference type="FunFam" id="3.40.50.980:FF:000001">
    <property type="entry name" value="Non-ribosomal peptide synthetase"/>
    <property type="match status" value="1"/>
</dbReference>
<evidence type="ECO:0000313" key="6">
    <source>
        <dbReference type="EMBL" id="MBB5336290.1"/>
    </source>
</evidence>
<comment type="cofactor">
    <cofactor evidence="1">
        <name>pantetheine 4'-phosphate</name>
        <dbReference type="ChEBI" id="CHEBI:47942"/>
    </cofactor>
</comment>
<dbReference type="InterPro" id="IPR036291">
    <property type="entry name" value="NAD(P)-bd_dom_sf"/>
</dbReference>
<name>A0A840UJC7_9FIRM</name>
<dbReference type="PANTHER" id="PTHR45527:SF1">
    <property type="entry name" value="FATTY ACID SYNTHASE"/>
    <property type="match status" value="1"/>
</dbReference>
<keyword evidence="7" id="KW-1185">Reference proteome</keyword>
<protein>
    <submittedName>
        <fullName evidence="6">Amino acid adenylation domain-containing protein</fullName>
    </submittedName>
</protein>
<dbReference type="PANTHER" id="PTHR45527">
    <property type="entry name" value="NONRIBOSOMAL PEPTIDE SYNTHETASE"/>
    <property type="match status" value="1"/>
</dbReference>
<dbReference type="InterPro" id="IPR025110">
    <property type="entry name" value="AMP-bd_C"/>
</dbReference>
<dbReference type="Pfam" id="PF00501">
    <property type="entry name" value="AMP-binding"/>
    <property type="match status" value="2"/>
</dbReference>
<dbReference type="InterPro" id="IPR001242">
    <property type="entry name" value="Condensation_dom"/>
</dbReference>
<organism evidence="6 7">
    <name type="scientific">Pectinatus brassicae</name>
    <dbReference type="NCBI Taxonomy" id="862415"/>
    <lineage>
        <taxon>Bacteria</taxon>
        <taxon>Bacillati</taxon>
        <taxon>Bacillota</taxon>
        <taxon>Negativicutes</taxon>
        <taxon>Selenomonadales</taxon>
        <taxon>Selenomonadaceae</taxon>
        <taxon>Pectinatus</taxon>
    </lineage>
</organism>
<dbReference type="PROSITE" id="PS00455">
    <property type="entry name" value="AMP_BINDING"/>
    <property type="match status" value="1"/>
</dbReference>
<evidence type="ECO:0000259" key="5">
    <source>
        <dbReference type="PROSITE" id="PS50075"/>
    </source>
</evidence>
<feature type="domain" description="Carrier" evidence="5">
    <location>
        <begin position="527"/>
        <end position="602"/>
    </location>
</feature>
<feature type="domain" description="Carrier" evidence="5">
    <location>
        <begin position="1547"/>
        <end position="1621"/>
    </location>
</feature>
<accession>A0A840UJC7</accession>
<dbReference type="Gene3D" id="3.40.50.12780">
    <property type="entry name" value="N-terminal domain of ligase-like"/>
    <property type="match status" value="2"/>
</dbReference>
<dbReference type="Proteomes" id="UP000559117">
    <property type="component" value="Unassembled WGS sequence"/>
</dbReference>
<dbReference type="NCBIfam" id="NF003417">
    <property type="entry name" value="PRK04813.1"/>
    <property type="match status" value="2"/>
</dbReference>
<keyword evidence="4" id="KW-0436">Ligase</keyword>
<dbReference type="PROSITE" id="PS50075">
    <property type="entry name" value="CARRIER"/>
    <property type="match status" value="2"/>
</dbReference>
<dbReference type="Pfam" id="PF07993">
    <property type="entry name" value="NAD_binding_4"/>
    <property type="match status" value="1"/>
</dbReference>
<dbReference type="InterPro" id="IPR020845">
    <property type="entry name" value="AMP-binding_CS"/>
</dbReference>
<dbReference type="Pfam" id="PF00668">
    <property type="entry name" value="Condensation"/>
    <property type="match status" value="1"/>
</dbReference>
<dbReference type="CDD" id="cd05930">
    <property type="entry name" value="A_NRPS"/>
    <property type="match status" value="2"/>
</dbReference>
<evidence type="ECO:0000256" key="1">
    <source>
        <dbReference type="ARBA" id="ARBA00001957"/>
    </source>
</evidence>
<gene>
    <name evidence="6" type="ORF">HNR32_001438</name>
</gene>
<proteinExistence type="predicted"/>
<dbReference type="GO" id="GO:0031177">
    <property type="term" value="F:phosphopantetheine binding"/>
    <property type="evidence" value="ECO:0007669"/>
    <property type="project" value="TreeGrafter"/>
</dbReference>
<comment type="caution">
    <text evidence="6">The sequence shown here is derived from an EMBL/GenBank/DDBJ whole genome shotgun (WGS) entry which is preliminary data.</text>
</comment>
<keyword evidence="3" id="KW-0597">Phosphoprotein</keyword>
<dbReference type="SUPFAM" id="SSF47336">
    <property type="entry name" value="ACP-like"/>
    <property type="match status" value="2"/>
</dbReference>
<dbReference type="GO" id="GO:0016874">
    <property type="term" value="F:ligase activity"/>
    <property type="evidence" value="ECO:0007669"/>
    <property type="project" value="UniProtKB-KW"/>
</dbReference>
<evidence type="ECO:0000256" key="2">
    <source>
        <dbReference type="ARBA" id="ARBA00022450"/>
    </source>
</evidence>
<dbReference type="GO" id="GO:0005737">
    <property type="term" value="C:cytoplasm"/>
    <property type="evidence" value="ECO:0007669"/>
    <property type="project" value="TreeGrafter"/>
</dbReference>
<dbReference type="Gene3D" id="3.30.559.30">
    <property type="entry name" value="Nonribosomal peptide synthetase, condensation domain"/>
    <property type="match status" value="1"/>
</dbReference>
<dbReference type="Gene3D" id="1.10.1200.10">
    <property type="entry name" value="ACP-like"/>
    <property type="match status" value="2"/>
</dbReference>
<dbReference type="InterPro" id="IPR042099">
    <property type="entry name" value="ANL_N_sf"/>
</dbReference>
<dbReference type="InterPro" id="IPR009081">
    <property type="entry name" value="PP-bd_ACP"/>
</dbReference>